<gene>
    <name evidence="1" type="ORF">GFD21_06515</name>
</gene>
<organism evidence="1 2">
    <name type="scientific">Bifidobacterium platyrrhinorum</name>
    <dbReference type="NCBI Taxonomy" id="2661628"/>
    <lineage>
        <taxon>Bacteria</taxon>
        <taxon>Bacillati</taxon>
        <taxon>Actinomycetota</taxon>
        <taxon>Actinomycetes</taxon>
        <taxon>Bifidobacteriales</taxon>
        <taxon>Bifidobacteriaceae</taxon>
        <taxon>Bifidobacterium</taxon>
    </lineage>
</organism>
<dbReference type="AlphaFoldDB" id="A0A6L9SUB7"/>
<proteinExistence type="predicted"/>
<accession>A0A6L9SUB7</accession>
<evidence type="ECO:0000313" key="2">
    <source>
        <dbReference type="Proteomes" id="UP000483293"/>
    </source>
</evidence>
<evidence type="ECO:0008006" key="3">
    <source>
        <dbReference type="Google" id="ProtNLM"/>
    </source>
</evidence>
<dbReference type="Proteomes" id="UP000483293">
    <property type="component" value="Unassembled WGS sequence"/>
</dbReference>
<sequence>MTRDVVLCLCDLTGIMAEPWVEHGYKAVLVDPQHGLDRIEGSVLKLAKTVEEALPIIQRLIDTRSIALVAGFPPCTDLAVSGAQWFPRKYEQDHMFQAKAVAVAEQCRTIGKASGAPWMVENPVSVLSNVFGKPSFTFDPYQFTSFEPADNYTKKTCIWSGGGFQMPLPAQDDTLGEPDPNHIWHMSGKDRANQRSKTPRGFARAVYQANCREWTKEIYGHDD</sequence>
<evidence type="ECO:0000313" key="1">
    <source>
        <dbReference type="EMBL" id="NEG55423.1"/>
    </source>
</evidence>
<keyword evidence="2" id="KW-1185">Reference proteome</keyword>
<protein>
    <recommendedName>
        <fullName evidence="3">DNA cytosine methyltransferase</fullName>
    </recommendedName>
</protein>
<reference evidence="1 2" key="1">
    <citation type="submission" date="2019-10" db="EMBL/GenBank/DDBJ databases">
        <title>Bifidobacterium from non-human primates.</title>
        <authorList>
            <person name="Modesto M."/>
        </authorList>
    </citation>
    <scope>NUCLEOTIDE SEQUENCE [LARGE SCALE GENOMIC DNA]</scope>
    <source>
        <strain evidence="1 2">SMA15</strain>
    </source>
</reference>
<comment type="caution">
    <text evidence="1">The sequence shown here is derived from an EMBL/GenBank/DDBJ whole genome shotgun (WGS) entry which is preliminary data.</text>
</comment>
<name>A0A6L9SUB7_9BIFI</name>
<dbReference type="EMBL" id="WHZV01000005">
    <property type="protein sequence ID" value="NEG55423.1"/>
    <property type="molecule type" value="Genomic_DNA"/>
</dbReference>
<dbReference type="RefSeq" id="WP_163197138.1">
    <property type="nucleotide sequence ID" value="NZ_WHZV01000005.1"/>
</dbReference>